<organism evidence="2 3">
    <name type="scientific">Spiribacter salinus</name>
    <dbReference type="NCBI Taxonomy" id="1335746"/>
    <lineage>
        <taxon>Bacteria</taxon>
        <taxon>Pseudomonadati</taxon>
        <taxon>Pseudomonadota</taxon>
        <taxon>Gammaproteobacteria</taxon>
        <taxon>Chromatiales</taxon>
        <taxon>Ectothiorhodospiraceae</taxon>
        <taxon>Spiribacter</taxon>
    </lineage>
</organism>
<name>A0A540VTT6_9GAMM</name>
<dbReference type="InterPro" id="IPR015001">
    <property type="entry name" value="DUF1850"/>
</dbReference>
<evidence type="ECO:0000313" key="2">
    <source>
        <dbReference type="EMBL" id="TQF00153.1"/>
    </source>
</evidence>
<proteinExistence type="predicted"/>
<dbReference type="EMBL" id="VIFK01000022">
    <property type="protein sequence ID" value="TQF00153.1"/>
    <property type="molecule type" value="Genomic_DNA"/>
</dbReference>
<dbReference type="AlphaFoldDB" id="A0A540VTT6"/>
<dbReference type="Pfam" id="PF08905">
    <property type="entry name" value="DUF1850"/>
    <property type="match status" value="1"/>
</dbReference>
<keyword evidence="1" id="KW-0732">Signal</keyword>
<feature type="chain" id="PRO_5021931378" evidence="1">
    <location>
        <begin position="23"/>
        <end position="159"/>
    </location>
</feature>
<reference evidence="2 3" key="1">
    <citation type="submission" date="2019-06" db="EMBL/GenBank/DDBJ databases">
        <title>Metagenome assembled Genome of Spiribacter salinus SL48-SHIP from the microbial mat of Salt Lake 48 (Novosibirsk region, Russia).</title>
        <authorList>
            <person name="Shipova A."/>
            <person name="Rozanov A.S."/>
            <person name="Bryanskaya A.V."/>
            <person name="Peltek S.E."/>
        </authorList>
    </citation>
    <scope>NUCLEOTIDE SEQUENCE [LARGE SCALE GENOMIC DNA]</scope>
    <source>
        <strain evidence="2">SL48-SHIP-2</strain>
    </source>
</reference>
<feature type="signal peptide" evidence="1">
    <location>
        <begin position="1"/>
        <end position="22"/>
    </location>
</feature>
<comment type="caution">
    <text evidence="2">The sequence shown here is derived from an EMBL/GenBank/DDBJ whole genome shotgun (WGS) entry which is preliminary data.</text>
</comment>
<protein>
    <submittedName>
        <fullName evidence="2">DUF1850 domain-containing protein</fullName>
    </submittedName>
</protein>
<gene>
    <name evidence="2" type="ORF">FKY71_05005</name>
</gene>
<evidence type="ECO:0000256" key="1">
    <source>
        <dbReference type="SAM" id="SignalP"/>
    </source>
</evidence>
<dbReference type="STRING" id="1260251.SPISAL_01155"/>
<sequence length="159" mass="17630">MTKAFPVLGAVMALAFTAPAHSLGLEVREARTSERLDCLPLADRAFSLTFIHSVSQTPVKDVYTLEGEGSERELVQTAEHFITHGQGLPSMADEPGVTRLEHTDTGFVAHMRRPISTLIIRAHPDFDNTLRADGRRIDLTNWPDRALRIEPVGDCKSNR</sequence>
<dbReference type="Proteomes" id="UP000315400">
    <property type="component" value="Unassembled WGS sequence"/>
</dbReference>
<accession>A0A540VTT6</accession>
<evidence type="ECO:0000313" key="3">
    <source>
        <dbReference type="Proteomes" id="UP000315400"/>
    </source>
</evidence>